<dbReference type="Proteomes" id="UP000509458">
    <property type="component" value="Chromosome"/>
</dbReference>
<protein>
    <submittedName>
        <fullName evidence="1">Uncharacterized protein</fullName>
    </submittedName>
</protein>
<sequence length="236" mass="27487">MKKVRILGSCVTRDAFEIATDFELVDYTARTSLASLATKSRKDSKLLDNIKSTFQKRMVERDMTKRFWLSLEESENDIFVIDLIDDRFNLKLFDDDSSHTISSEYKKAMNSQRQEGRIVKSSSGEFKSLWEAGLRRLKQHCYELKLDKIFVNCVYYQPTGDHSIDSSSNIAEKNQYLREAYLKLEDAFGRHAMIEYPEGIIKADANHKWGLAPFHFTAETYKFFLSELQKKTSQDL</sequence>
<organism evidence="1 2">
    <name type="scientific">Alteromonas macleodii</name>
    <name type="common">Pseudoalteromonas macleodii</name>
    <dbReference type="NCBI Taxonomy" id="28108"/>
    <lineage>
        <taxon>Bacteria</taxon>
        <taxon>Pseudomonadati</taxon>
        <taxon>Pseudomonadota</taxon>
        <taxon>Gammaproteobacteria</taxon>
        <taxon>Alteromonadales</taxon>
        <taxon>Alteromonadaceae</taxon>
        <taxon>Alteromonas/Salinimonas group</taxon>
        <taxon>Alteromonas</taxon>
    </lineage>
</organism>
<evidence type="ECO:0000313" key="2">
    <source>
        <dbReference type="Proteomes" id="UP000509458"/>
    </source>
</evidence>
<dbReference type="Pfam" id="PF19786">
    <property type="entry name" value="DUF6270"/>
    <property type="match status" value="1"/>
</dbReference>
<accession>A0A6T9YB27</accession>
<dbReference type="AlphaFoldDB" id="A0A6T9YB27"/>
<reference evidence="1 2" key="1">
    <citation type="submission" date="2020-06" db="EMBL/GenBank/DDBJ databases">
        <authorList>
            <person name="Duchaud E."/>
        </authorList>
    </citation>
    <scope>NUCLEOTIDE SEQUENCE [LARGE SCALE GENOMIC DNA]</scope>
    <source>
        <strain evidence="1">Alteromonas fortis</strain>
    </source>
</reference>
<dbReference type="RefSeq" id="WP_179984702.1">
    <property type="nucleotide sequence ID" value="NZ_LR812090.1"/>
</dbReference>
<evidence type="ECO:0000313" key="1">
    <source>
        <dbReference type="EMBL" id="CAB9495505.1"/>
    </source>
</evidence>
<name>A0A6T9YB27_ALTMA</name>
<dbReference type="InterPro" id="IPR046237">
    <property type="entry name" value="DUF6270"/>
</dbReference>
<dbReference type="EMBL" id="LR812090">
    <property type="protein sequence ID" value="CAB9495505.1"/>
    <property type="molecule type" value="Genomic_DNA"/>
</dbReference>
<proteinExistence type="predicted"/>
<gene>
    <name evidence="1" type="ORF">ALFOR1_60033</name>
</gene>